<reference evidence="10" key="1">
    <citation type="submission" date="2021-01" db="EMBL/GenBank/DDBJ databases">
        <title>Organellar DNAs of a non-photosynthetic diatom.</title>
        <authorList>
            <person name="Kamikawa R."/>
            <person name="Tanizawa Y."/>
        </authorList>
    </citation>
    <scope>NUCLEOTIDE SEQUENCE</scope>
    <source>
        <strain evidence="10">NIES-4239</strain>
    </source>
</reference>
<evidence type="ECO:0000256" key="8">
    <source>
        <dbReference type="ARBA" id="ARBA00023310"/>
    </source>
</evidence>
<evidence type="ECO:0000256" key="9">
    <source>
        <dbReference type="SAM" id="Phobius"/>
    </source>
</evidence>
<evidence type="ECO:0000256" key="3">
    <source>
        <dbReference type="ARBA" id="ARBA00022448"/>
    </source>
</evidence>
<keyword evidence="10" id="KW-0934">Plastid</keyword>
<dbReference type="AlphaFoldDB" id="A0A7R7YPG3"/>
<dbReference type="GO" id="GO:0046933">
    <property type="term" value="F:proton-transporting ATP synthase activity, rotational mechanism"/>
    <property type="evidence" value="ECO:0007669"/>
    <property type="project" value="InterPro"/>
</dbReference>
<keyword evidence="5" id="KW-0406">Ion transport</keyword>
<comment type="similarity">
    <text evidence="2">Belongs to the ATPase delta chain family.</text>
</comment>
<evidence type="ECO:0000256" key="6">
    <source>
        <dbReference type="ARBA" id="ARBA00023078"/>
    </source>
</evidence>
<evidence type="ECO:0000256" key="7">
    <source>
        <dbReference type="ARBA" id="ARBA00023136"/>
    </source>
</evidence>
<gene>
    <name evidence="10" type="primary">atpD</name>
</gene>
<comment type="subcellular location">
    <subcellularLocation>
        <location evidence="1">Membrane</location>
    </subcellularLocation>
</comment>
<proteinExistence type="inferred from homology"/>
<evidence type="ECO:0000256" key="2">
    <source>
        <dbReference type="ARBA" id="ARBA00007046"/>
    </source>
</evidence>
<keyword evidence="9" id="KW-0812">Transmembrane</keyword>
<geneLocation type="plastid" evidence="10"/>
<sequence length="181" mass="22224">MKSYSFKKKDIVFYINSLSKEKKKNQLLVDILYLNNFYSKYPKLLEYLKNPLCNKNLKKKFIYKISFFNKTIFKFLFFLIEKIKIHFLQLIIYIIFQSFFKNISILFIELFFKEDFTLNQKYLIINKIKKLTNANKIFLIINKHKYLNNFFLININSKQIDFTIKNLLFIFSKYLKKTIFL</sequence>
<evidence type="ECO:0000313" key="10">
    <source>
        <dbReference type="EMBL" id="BCQ06542.1"/>
    </source>
</evidence>
<evidence type="ECO:0000256" key="5">
    <source>
        <dbReference type="ARBA" id="ARBA00023065"/>
    </source>
</evidence>
<keyword evidence="4" id="KW-0375">Hydrogen ion transport</keyword>
<organism evidence="10">
    <name type="scientific">Nitzschia putrida</name>
    <dbReference type="NCBI Taxonomy" id="2742595"/>
    <lineage>
        <taxon>Eukaryota</taxon>
        <taxon>Sar</taxon>
        <taxon>Stramenopiles</taxon>
        <taxon>Ochrophyta</taxon>
        <taxon>Bacillariophyta</taxon>
        <taxon>Bacillariophyceae</taxon>
        <taxon>Bacillariophycidae</taxon>
        <taxon>Bacillariales</taxon>
        <taxon>Bacillariaceae</taxon>
        <taxon>Nitzschia</taxon>
    </lineage>
</organism>
<dbReference type="InterPro" id="IPR000711">
    <property type="entry name" value="ATPase_OSCP/dsu"/>
</dbReference>
<keyword evidence="3" id="KW-0813">Transport</keyword>
<feature type="transmembrane region" description="Helical" evidence="9">
    <location>
        <begin position="61"/>
        <end position="80"/>
    </location>
</feature>
<name>A0A7R7YPG3_9STRA</name>
<feature type="transmembrane region" description="Helical" evidence="9">
    <location>
        <begin position="86"/>
        <end position="112"/>
    </location>
</feature>
<protein>
    <submittedName>
        <fullName evidence="10">ATP synthase CF1 delta subunit</fullName>
    </submittedName>
</protein>
<dbReference type="GO" id="GO:0016020">
    <property type="term" value="C:membrane"/>
    <property type="evidence" value="ECO:0007669"/>
    <property type="project" value="UniProtKB-SubCell"/>
</dbReference>
<evidence type="ECO:0000256" key="4">
    <source>
        <dbReference type="ARBA" id="ARBA00022781"/>
    </source>
</evidence>
<dbReference type="InterPro" id="IPR026015">
    <property type="entry name" value="ATP_synth_OSCP/delta_N_sf"/>
</dbReference>
<dbReference type="Pfam" id="PF00213">
    <property type="entry name" value="OSCP"/>
    <property type="match status" value="1"/>
</dbReference>
<keyword evidence="7 9" id="KW-0472">Membrane</keyword>
<accession>A0A7R7YPG3</accession>
<keyword evidence="8" id="KW-0066">ATP synthesis</keyword>
<evidence type="ECO:0000256" key="1">
    <source>
        <dbReference type="ARBA" id="ARBA00004370"/>
    </source>
</evidence>
<keyword evidence="9" id="KW-1133">Transmembrane helix</keyword>
<dbReference type="EMBL" id="LC600867">
    <property type="protein sequence ID" value="BCQ06542.1"/>
    <property type="molecule type" value="Genomic_DNA"/>
</dbReference>
<dbReference type="SUPFAM" id="SSF47928">
    <property type="entry name" value="N-terminal domain of the delta subunit of the F1F0-ATP synthase"/>
    <property type="match status" value="1"/>
</dbReference>
<keyword evidence="6" id="KW-0793">Thylakoid</keyword>